<feature type="transmembrane region" description="Helical" evidence="6">
    <location>
        <begin position="343"/>
        <end position="369"/>
    </location>
</feature>
<evidence type="ECO:0000313" key="8">
    <source>
        <dbReference type="EMBL" id="GAA3017251.1"/>
    </source>
</evidence>
<dbReference type="InterPro" id="IPR011701">
    <property type="entry name" value="MFS"/>
</dbReference>
<feature type="transmembrane region" description="Helical" evidence="6">
    <location>
        <begin position="109"/>
        <end position="129"/>
    </location>
</feature>
<comment type="subcellular location">
    <subcellularLocation>
        <location evidence="1">Cell membrane</location>
        <topology evidence="1">Multi-pass membrane protein</topology>
    </subcellularLocation>
</comment>
<evidence type="ECO:0000256" key="1">
    <source>
        <dbReference type="ARBA" id="ARBA00004651"/>
    </source>
</evidence>
<dbReference type="PROSITE" id="PS50850">
    <property type="entry name" value="MFS"/>
    <property type="match status" value="1"/>
</dbReference>
<feature type="transmembrane region" description="Helical" evidence="6">
    <location>
        <begin position="135"/>
        <end position="156"/>
    </location>
</feature>
<feature type="transmembrane region" description="Helical" evidence="6">
    <location>
        <begin position="248"/>
        <end position="274"/>
    </location>
</feature>
<evidence type="ECO:0000256" key="3">
    <source>
        <dbReference type="ARBA" id="ARBA00022989"/>
    </source>
</evidence>
<comment type="caution">
    <text evidence="8">The sequence shown here is derived from an EMBL/GenBank/DDBJ whole genome shotgun (WGS) entry which is preliminary data.</text>
</comment>
<feature type="transmembrane region" description="Helical" evidence="6">
    <location>
        <begin position="318"/>
        <end position="337"/>
    </location>
</feature>
<feature type="transmembrane region" description="Helical" evidence="6">
    <location>
        <begin position="286"/>
        <end position="306"/>
    </location>
</feature>
<feature type="transmembrane region" description="Helical" evidence="6">
    <location>
        <begin position="168"/>
        <end position="190"/>
    </location>
</feature>
<name>A0ABP6KRP3_9ACTN</name>
<keyword evidence="3 6" id="KW-1133">Transmembrane helix</keyword>
<keyword evidence="4 6" id="KW-0472">Membrane</keyword>
<feature type="transmembrane region" description="Helical" evidence="6">
    <location>
        <begin position="77"/>
        <end position="97"/>
    </location>
</feature>
<keyword evidence="2 6" id="KW-0812">Transmembrane</keyword>
<dbReference type="PANTHER" id="PTHR23528">
    <property type="match status" value="1"/>
</dbReference>
<reference evidence="9" key="1">
    <citation type="journal article" date="2019" name="Int. J. Syst. Evol. Microbiol.">
        <title>The Global Catalogue of Microorganisms (GCM) 10K type strain sequencing project: providing services to taxonomists for standard genome sequencing and annotation.</title>
        <authorList>
            <consortium name="The Broad Institute Genomics Platform"/>
            <consortium name="The Broad Institute Genome Sequencing Center for Infectious Disease"/>
            <person name="Wu L."/>
            <person name="Ma J."/>
        </authorList>
    </citation>
    <scope>NUCLEOTIDE SEQUENCE [LARGE SCALE GENOMIC DNA]</scope>
    <source>
        <strain evidence="9">JCM 3106</strain>
    </source>
</reference>
<feature type="transmembrane region" description="Helical" evidence="6">
    <location>
        <begin position="410"/>
        <end position="429"/>
    </location>
</feature>
<dbReference type="InterPro" id="IPR020846">
    <property type="entry name" value="MFS_dom"/>
</dbReference>
<protein>
    <submittedName>
        <fullName evidence="8">MFS transporter</fullName>
    </submittedName>
</protein>
<dbReference type="Proteomes" id="UP001499930">
    <property type="component" value="Unassembled WGS sequence"/>
</dbReference>
<evidence type="ECO:0000256" key="6">
    <source>
        <dbReference type="SAM" id="Phobius"/>
    </source>
</evidence>
<dbReference type="CDD" id="cd06174">
    <property type="entry name" value="MFS"/>
    <property type="match status" value="1"/>
</dbReference>
<feature type="transmembrane region" description="Helical" evidence="6">
    <location>
        <begin position="35"/>
        <end position="57"/>
    </location>
</feature>
<organism evidence="8 9">
    <name type="scientific">Streptosporangium longisporum</name>
    <dbReference type="NCBI Taxonomy" id="46187"/>
    <lineage>
        <taxon>Bacteria</taxon>
        <taxon>Bacillati</taxon>
        <taxon>Actinomycetota</taxon>
        <taxon>Actinomycetes</taxon>
        <taxon>Streptosporangiales</taxon>
        <taxon>Streptosporangiaceae</taxon>
        <taxon>Streptosporangium</taxon>
    </lineage>
</organism>
<sequence>MFSSTPLTPATVPGADRDPMSVATKEIPGGRQPRGFLPLYVLAWFGVTLALGTISGASIPKALAFLDDASKTTNLSIIAGVGGVVIIVITPLFGRLSDRTMSRFGMRRPWLIGGAGLGLVGVAILATTQGLGWTLAGWAITQTGFGATNMAVHALLAEQIPARIRARVAAATGVATGLGLIVGAQVMAILPDDARWAWFVVPGVAGAVLSTALVFRFHDIVRHTPAPRFRLADVVSTYWLNPLRYRDFFWAFTCRFLVTMSITAISTYLLFIILDRLHIPLADASGVQALALLIFTVGNIVTAVVFGWISDRTGRRKTIVLTAGLLSAAGLVIAMAAPDVGVFLAGIGIVGAAQGAYVSVDVALMTEVLPTFDEAGKDLGIVALSYQVPQLLVPILAVPLLAAGGGGYDMFFVAAIVFAVLGGLAVLPIRSVR</sequence>
<dbReference type="PANTHER" id="PTHR23528:SF1">
    <property type="entry name" value="MAJOR FACILITATOR SUPERFAMILY (MFS) PROFILE DOMAIN-CONTAINING PROTEIN"/>
    <property type="match status" value="1"/>
</dbReference>
<evidence type="ECO:0000256" key="5">
    <source>
        <dbReference type="SAM" id="MobiDB-lite"/>
    </source>
</evidence>
<feature type="transmembrane region" description="Helical" evidence="6">
    <location>
        <begin position="381"/>
        <end position="404"/>
    </location>
</feature>
<proteinExistence type="predicted"/>
<feature type="domain" description="Major facilitator superfamily (MFS) profile" evidence="7">
    <location>
        <begin position="36"/>
        <end position="433"/>
    </location>
</feature>
<feature type="region of interest" description="Disordered" evidence="5">
    <location>
        <begin position="1"/>
        <end position="27"/>
    </location>
</feature>
<dbReference type="InterPro" id="IPR036259">
    <property type="entry name" value="MFS_trans_sf"/>
</dbReference>
<evidence type="ECO:0000259" key="7">
    <source>
        <dbReference type="PROSITE" id="PS50850"/>
    </source>
</evidence>
<gene>
    <name evidence="8" type="ORF">GCM10017559_46370</name>
</gene>
<keyword evidence="9" id="KW-1185">Reference proteome</keyword>
<dbReference type="Gene3D" id="1.20.1250.20">
    <property type="entry name" value="MFS general substrate transporter like domains"/>
    <property type="match status" value="2"/>
</dbReference>
<dbReference type="Pfam" id="PF07690">
    <property type="entry name" value="MFS_1"/>
    <property type="match status" value="1"/>
</dbReference>
<dbReference type="SUPFAM" id="SSF103473">
    <property type="entry name" value="MFS general substrate transporter"/>
    <property type="match status" value="1"/>
</dbReference>
<evidence type="ECO:0000256" key="4">
    <source>
        <dbReference type="ARBA" id="ARBA00023136"/>
    </source>
</evidence>
<accession>A0ABP6KRP3</accession>
<evidence type="ECO:0000256" key="2">
    <source>
        <dbReference type="ARBA" id="ARBA00022692"/>
    </source>
</evidence>
<evidence type="ECO:0000313" key="9">
    <source>
        <dbReference type="Proteomes" id="UP001499930"/>
    </source>
</evidence>
<feature type="transmembrane region" description="Helical" evidence="6">
    <location>
        <begin position="196"/>
        <end position="215"/>
    </location>
</feature>
<dbReference type="EMBL" id="BAAAWD010000013">
    <property type="protein sequence ID" value="GAA3017251.1"/>
    <property type="molecule type" value="Genomic_DNA"/>
</dbReference>